<name>A0ABM8M8Y1_9GAMM</name>
<gene>
    <name evidence="4" type="ORF">AZO1586I_2049</name>
    <name evidence="2" type="ORF">AZO1586I_573</name>
    <name evidence="3" type="ORF">AZO1586I_700</name>
</gene>
<keyword evidence="5" id="KW-1185">Reference proteome</keyword>
<feature type="region of interest" description="Disordered" evidence="1">
    <location>
        <begin position="1"/>
        <end position="24"/>
    </location>
</feature>
<sequence length="24" mass="2792">MQQNYHVNANTNSHSRAIIHRAKT</sequence>
<reference evidence="3 5" key="1">
    <citation type="submission" date="2020-05" db="EMBL/GenBank/DDBJ databases">
        <authorList>
            <person name="Petersen J."/>
            <person name="Sayavedra L."/>
        </authorList>
    </citation>
    <scope>NUCLEOTIDE SEQUENCE [LARGE SCALE GENOMIC DNA]</scope>
    <source>
        <strain evidence="3">B azoricus SOX ET2 1586I</strain>
    </source>
</reference>
<evidence type="ECO:0000313" key="4">
    <source>
        <dbReference type="EMBL" id="CAB5507774.1"/>
    </source>
</evidence>
<dbReference type="EMBL" id="CAHJWF010000464">
    <property type="protein sequence ID" value="CAB5507774.1"/>
    <property type="molecule type" value="Genomic_DNA"/>
</dbReference>
<dbReference type="EMBL" id="CAHJWF010000155">
    <property type="protein sequence ID" value="CAB5499928.1"/>
    <property type="molecule type" value="Genomic_DNA"/>
</dbReference>
<proteinExistence type="predicted"/>
<evidence type="ECO:0000313" key="5">
    <source>
        <dbReference type="Proteomes" id="UP000626656"/>
    </source>
</evidence>
<protein>
    <submittedName>
        <fullName evidence="3">Uncharacterized protein</fullName>
    </submittedName>
</protein>
<evidence type="ECO:0000313" key="2">
    <source>
        <dbReference type="EMBL" id="CAB5499928.1"/>
    </source>
</evidence>
<evidence type="ECO:0000256" key="1">
    <source>
        <dbReference type="SAM" id="MobiDB-lite"/>
    </source>
</evidence>
<comment type="caution">
    <text evidence="3">The sequence shown here is derived from an EMBL/GenBank/DDBJ whole genome shotgun (WGS) entry which is preliminary data.</text>
</comment>
<organism evidence="3 5">
    <name type="scientific">Bathymodiolus thermophilus thioautotrophic gill symbiont</name>
    <dbReference type="NCBI Taxonomy" id="2360"/>
    <lineage>
        <taxon>Bacteria</taxon>
        <taxon>Pseudomonadati</taxon>
        <taxon>Pseudomonadota</taxon>
        <taxon>Gammaproteobacteria</taxon>
        <taxon>sulfur-oxidizing symbionts</taxon>
    </lineage>
</organism>
<dbReference type="EMBL" id="CAHJWF010000185">
    <property type="protein sequence ID" value="CAB5500760.1"/>
    <property type="molecule type" value="Genomic_DNA"/>
</dbReference>
<dbReference type="Proteomes" id="UP000626656">
    <property type="component" value="Unassembled WGS sequence"/>
</dbReference>
<evidence type="ECO:0000313" key="3">
    <source>
        <dbReference type="EMBL" id="CAB5500760.1"/>
    </source>
</evidence>
<accession>A0ABM8M8Y1</accession>
<feature type="non-terminal residue" evidence="3">
    <location>
        <position position="24"/>
    </location>
</feature>
<feature type="compositionally biased region" description="Polar residues" evidence="1">
    <location>
        <begin position="1"/>
        <end position="15"/>
    </location>
</feature>